<comment type="subcellular location">
    <subcellularLocation>
        <location evidence="1">Mitochondrion inner membrane</location>
        <topology evidence="1">Peripheral membrane protein</topology>
        <orientation evidence="1">Intermembrane side</orientation>
    </subcellularLocation>
    <subcellularLocation>
        <location evidence="10">Mitochondrion outer membrane</location>
        <topology evidence="10">Peripheral membrane protein</topology>
        <orientation evidence="10">Intermembrane side</orientation>
    </subcellularLocation>
</comment>
<keyword evidence="5" id="KW-0999">Mitochondrion inner membrane</keyword>
<keyword evidence="3" id="KW-0808">Transferase</keyword>
<dbReference type="SUPFAM" id="SSF69593">
    <property type="entry name" value="Glycerol-3-phosphate (1)-acyltransferase"/>
    <property type="match status" value="1"/>
</dbReference>
<dbReference type="InterPro" id="IPR002123">
    <property type="entry name" value="Plipid/glycerol_acylTrfase"/>
</dbReference>
<gene>
    <name evidence="15" type="ORF">MMYC01_209051</name>
</gene>
<comment type="catalytic activity">
    <reaction evidence="11">
        <text>1'-[1,2-diacyl-sn-glycero-3-phospho],3'-[1-acyl-sn-glycero-3-phospho]-glycerol + a 1,2-diacyl-sn-glycero-3-phosphocholine = a cardiolipin + a 1-acyl-sn-glycero-3-phosphocholine</text>
        <dbReference type="Rhea" id="RHEA:33731"/>
        <dbReference type="ChEBI" id="CHEBI:57643"/>
        <dbReference type="ChEBI" id="CHEBI:58168"/>
        <dbReference type="ChEBI" id="CHEBI:62237"/>
        <dbReference type="ChEBI" id="CHEBI:64743"/>
    </reaction>
    <physiologicalReaction direction="left-to-right" evidence="11">
        <dbReference type="Rhea" id="RHEA:33732"/>
    </physiologicalReaction>
    <physiologicalReaction direction="right-to-left" evidence="11">
        <dbReference type="Rhea" id="RHEA:33733"/>
    </physiologicalReaction>
</comment>
<dbReference type="GO" id="GO:0035965">
    <property type="term" value="P:cardiolipin acyl-chain remodeling"/>
    <property type="evidence" value="ECO:0007669"/>
    <property type="project" value="TreeGrafter"/>
</dbReference>
<evidence type="ECO:0000256" key="4">
    <source>
        <dbReference type="ARBA" id="ARBA00022787"/>
    </source>
</evidence>
<reference evidence="15 16" key="1">
    <citation type="journal article" date="2016" name="Genome Announc.">
        <title>Genome Sequence of Madurella mycetomatis mm55, Isolated from a Human Mycetoma Case in Sudan.</title>
        <authorList>
            <person name="Smit S."/>
            <person name="Derks M.F."/>
            <person name="Bervoets S."/>
            <person name="Fahal A."/>
            <person name="van Leeuwen W."/>
            <person name="van Belkum A."/>
            <person name="van de Sande W.W."/>
        </authorList>
    </citation>
    <scope>NUCLEOTIDE SEQUENCE [LARGE SCALE GENOMIC DNA]</scope>
    <source>
        <strain evidence="16">mm55</strain>
    </source>
</reference>
<evidence type="ECO:0000259" key="14">
    <source>
        <dbReference type="SMART" id="SM00563"/>
    </source>
</evidence>
<dbReference type="GO" id="GO:0047184">
    <property type="term" value="F:1-acylglycerophosphocholine O-acyltransferase activity"/>
    <property type="evidence" value="ECO:0007669"/>
    <property type="project" value="TreeGrafter"/>
</dbReference>
<evidence type="ECO:0000256" key="12">
    <source>
        <dbReference type="RuleBase" id="RU365062"/>
    </source>
</evidence>
<dbReference type="PANTHER" id="PTHR12497:SF0">
    <property type="entry name" value="TAFAZZIN"/>
    <property type="match status" value="1"/>
</dbReference>
<dbReference type="Proteomes" id="UP000078237">
    <property type="component" value="Unassembled WGS sequence"/>
</dbReference>
<proteinExistence type="inferred from homology"/>
<dbReference type="AlphaFoldDB" id="A0A175VQY6"/>
<sequence>MSSPAPAPQRPSLSWRVKSAMIMGMTGVLSKCFLYGFNKVEVTGLSRFLELLESRRDPAKRQRGLLTVSNHISVLDDPVVWGLLPFKYAFDPSNLRWTLGAHDICFSNKLFSSFFNHGQVLPCHRLKHSPFGGPFQPCVAQAIRLLSTPPSPSAPPTPQSPAWYTTTGADVVPSPLTHAQHRRYSWVHVFPEGMVHQHASTDLRYFKWGVARLILESDPAPDVLPMFIDGTQRIMPEDRAFPRFLPRVGKKVRVGFGEVLDYEATFGDLRRRWEGLVRREQERTSISSSSSSRSRKGSSGGREDEQQRQEKGGWGLGSLIPTSSWTVWKTDEKGSSLALSQLRPSQPPLPGELVTDELKYGREAQEIRIEVARRLRDEILKVRKSLGGFPEPDPSFALAETWRLDGSIEAKKYTSRVDGSNINQD</sequence>
<dbReference type="GO" id="GO:0005743">
    <property type="term" value="C:mitochondrial inner membrane"/>
    <property type="evidence" value="ECO:0007669"/>
    <property type="project" value="UniProtKB-SubCell"/>
</dbReference>
<evidence type="ECO:0000313" key="15">
    <source>
        <dbReference type="EMBL" id="KXX73906.1"/>
    </source>
</evidence>
<evidence type="ECO:0000256" key="3">
    <source>
        <dbReference type="ARBA" id="ARBA00022679"/>
    </source>
</evidence>
<organism evidence="15 16">
    <name type="scientific">Madurella mycetomatis</name>
    <dbReference type="NCBI Taxonomy" id="100816"/>
    <lineage>
        <taxon>Eukaryota</taxon>
        <taxon>Fungi</taxon>
        <taxon>Dikarya</taxon>
        <taxon>Ascomycota</taxon>
        <taxon>Pezizomycotina</taxon>
        <taxon>Sordariomycetes</taxon>
        <taxon>Sordariomycetidae</taxon>
        <taxon>Sordariales</taxon>
        <taxon>Sordariales incertae sedis</taxon>
        <taxon>Madurella</taxon>
    </lineage>
</organism>
<evidence type="ECO:0000313" key="16">
    <source>
        <dbReference type="Proteomes" id="UP000078237"/>
    </source>
</evidence>
<dbReference type="VEuPathDB" id="FungiDB:MMYC01_209051"/>
<dbReference type="CDD" id="cd07989">
    <property type="entry name" value="LPLAT_AGPAT-like"/>
    <property type="match status" value="1"/>
</dbReference>
<protein>
    <recommendedName>
        <fullName evidence="12">Tafazzin family protein</fullName>
    </recommendedName>
</protein>
<keyword evidence="7" id="KW-0496">Mitochondrion</keyword>
<comment type="similarity">
    <text evidence="2 12">Belongs to the taffazin family.</text>
</comment>
<accession>A0A175VQY6</accession>
<keyword evidence="6" id="KW-0443">Lipid metabolism</keyword>
<evidence type="ECO:0000256" key="1">
    <source>
        <dbReference type="ARBA" id="ARBA00004137"/>
    </source>
</evidence>
<evidence type="ECO:0000256" key="8">
    <source>
        <dbReference type="ARBA" id="ARBA00023136"/>
    </source>
</evidence>
<keyword evidence="16" id="KW-1185">Reference proteome</keyword>
<evidence type="ECO:0000256" key="6">
    <source>
        <dbReference type="ARBA" id="ARBA00023098"/>
    </source>
</evidence>
<evidence type="ECO:0000256" key="2">
    <source>
        <dbReference type="ARBA" id="ARBA00010524"/>
    </source>
</evidence>
<keyword evidence="8" id="KW-0472">Membrane</keyword>
<dbReference type="GO" id="GO:0007007">
    <property type="term" value="P:inner mitochondrial membrane organization"/>
    <property type="evidence" value="ECO:0007669"/>
    <property type="project" value="TreeGrafter"/>
</dbReference>
<name>A0A175VQY6_9PEZI</name>
<evidence type="ECO:0000256" key="10">
    <source>
        <dbReference type="ARBA" id="ARBA00024323"/>
    </source>
</evidence>
<dbReference type="Pfam" id="PF01553">
    <property type="entry name" value="Acyltransferase"/>
    <property type="match status" value="1"/>
</dbReference>
<dbReference type="EMBL" id="LCTW02000408">
    <property type="protein sequence ID" value="KXX73906.1"/>
    <property type="molecule type" value="Genomic_DNA"/>
</dbReference>
<evidence type="ECO:0000256" key="7">
    <source>
        <dbReference type="ARBA" id="ARBA00023128"/>
    </source>
</evidence>
<dbReference type="PANTHER" id="PTHR12497">
    <property type="entry name" value="TAZ PROTEIN TAFAZZIN"/>
    <property type="match status" value="1"/>
</dbReference>
<keyword evidence="4" id="KW-1000">Mitochondrion outer membrane</keyword>
<evidence type="ECO:0000256" key="5">
    <source>
        <dbReference type="ARBA" id="ARBA00022792"/>
    </source>
</evidence>
<dbReference type="InterPro" id="IPR000872">
    <property type="entry name" value="Tafazzin"/>
</dbReference>
<dbReference type="OrthoDB" id="193467at2759"/>
<dbReference type="PRINTS" id="PR00979">
    <property type="entry name" value="TAFAZZIN"/>
</dbReference>
<feature type="region of interest" description="Disordered" evidence="13">
    <location>
        <begin position="281"/>
        <end position="318"/>
    </location>
</feature>
<comment type="caution">
    <text evidence="15">The sequence shown here is derived from an EMBL/GenBank/DDBJ whole genome shotgun (WGS) entry which is preliminary data.</text>
</comment>
<feature type="compositionally biased region" description="Basic and acidic residues" evidence="13">
    <location>
        <begin position="301"/>
        <end position="311"/>
    </location>
</feature>
<evidence type="ECO:0000256" key="13">
    <source>
        <dbReference type="SAM" id="MobiDB-lite"/>
    </source>
</evidence>
<dbReference type="STRING" id="100816.A0A175VQY6"/>
<feature type="domain" description="Phospholipid/glycerol acyltransferase" evidence="14">
    <location>
        <begin position="65"/>
        <end position="231"/>
    </location>
</feature>
<keyword evidence="9 15" id="KW-0012">Acyltransferase</keyword>
<evidence type="ECO:0000256" key="9">
    <source>
        <dbReference type="ARBA" id="ARBA00023315"/>
    </source>
</evidence>
<dbReference type="SMART" id="SM00563">
    <property type="entry name" value="PlsC"/>
    <property type="match status" value="1"/>
</dbReference>
<evidence type="ECO:0000256" key="11">
    <source>
        <dbReference type="ARBA" id="ARBA00047906"/>
    </source>
</evidence>
<dbReference type="GO" id="GO:0005741">
    <property type="term" value="C:mitochondrial outer membrane"/>
    <property type="evidence" value="ECO:0007669"/>
    <property type="project" value="UniProtKB-SubCell"/>
</dbReference>